<dbReference type="GO" id="GO:0006357">
    <property type="term" value="P:regulation of transcription by RNA polymerase II"/>
    <property type="evidence" value="ECO:0007669"/>
    <property type="project" value="TreeGrafter"/>
</dbReference>
<feature type="domain" description="Myb-like" evidence="1">
    <location>
        <begin position="9"/>
        <end position="67"/>
    </location>
</feature>
<accession>A0AAV0WBL8</accession>
<gene>
    <name evidence="3" type="ORF">MEUPH1_LOCUS9231</name>
</gene>
<evidence type="ECO:0000313" key="4">
    <source>
        <dbReference type="Proteomes" id="UP001160148"/>
    </source>
</evidence>
<dbReference type="PANTHER" id="PTHR12243:SF67">
    <property type="entry name" value="COREPRESSOR OF PANGOLIN, ISOFORM A-RELATED"/>
    <property type="match status" value="1"/>
</dbReference>
<name>A0AAV0WBL8_9HEMI</name>
<dbReference type="InterPro" id="IPR006578">
    <property type="entry name" value="MADF-dom"/>
</dbReference>
<proteinExistence type="predicted"/>
<sequence length="168" mass="19406">MKISSKITFSSEDDKTLAELVGYHPCLYDLKHTLYKDQTVRENVWKQISNEVNKPVDDCKKRWKKIKDTYNKKRRGRKLGTGSATKEKPSKWILEDALSFMDTAIYERQSVTNVSHEGDEIEEYHISSNDNSVITQMEPEIENVSSVLTFEPIAVAEKSEKESTSQKR</sequence>
<dbReference type="GO" id="GO:0005634">
    <property type="term" value="C:nucleus"/>
    <property type="evidence" value="ECO:0007669"/>
    <property type="project" value="TreeGrafter"/>
</dbReference>
<dbReference type="Proteomes" id="UP001160148">
    <property type="component" value="Unassembled WGS sequence"/>
</dbReference>
<dbReference type="SMART" id="SM00595">
    <property type="entry name" value="MADF"/>
    <property type="match status" value="1"/>
</dbReference>
<dbReference type="PROSITE" id="PS51029">
    <property type="entry name" value="MADF"/>
    <property type="match status" value="1"/>
</dbReference>
<dbReference type="Pfam" id="PF10545">
    <property type="entry name" value="MADF_DNA_bdg"/>
    <property type="match status" value="1"/>
</dbReference>
<evidence type="ECO:0000313" key="3">
    <source>
        <dbReference type="EMBL" id="CAI6353068.1"/>
    </source>
</evidence>
<feature type="domain" description="MADF" evidence="2">
    <location>
        <begin position="16"/>
        <end position="106"/>
    </location>
</feature>
<organism evidence="3 4">
    <name type="scientific">Macrosiphum euphorbiae</name>
    <name type="common">potato aphid</name>
    <dbReference type="NCBI Taxonomy" id="13131"/>
    <lineage>
        <taxon>Eukaryota</taxon>
        <taxon>Metazoa</taxon>
        <taxon>Ecdysozoa</taxon>
        <taxon>Arthropoda</taxon>
        <taxon>Hexapoda</taxon>
        <taxon>Insecta</taxon>
        <taxon>Pterygota</taxon>
        <taxon>Neoptera</taxon>
        <taxon>Paraneoptera</taxon>
        <taxon>Hemiptera</taxon>
        <taxon>Sternorrhyncha</taxon>
        <taxon>Aphidomorpha</taxon>
        <taxon>Aphidoidea</taxon>
        <taxon>Aphididae</taxon>
        <taxon>Macrosiphini</taxon>
        <taxon>Macrosiphum</taxon>
    </lineage>
</organism>
<dbReference type="PROSITE" id="PS50090">
    <property type="entry name" value="MYB_LIKE"/>
    <property type="match status" value="1"/>
</dbReference>
<dbReference type="InterPro" id="IPR039353">
    <property type="entry name" value="TF_Adf1"/>
</dbReference>
<evidence type="ECO:0000259" key="1">
    <source>
        <dbReference type="PROSITE" id="PS50090"/>
    </source>
</evidence>
<dbReference type="EMBL" id="CARXXK010000002">
    <property type="protein sequence ID" value="CAI6353068.1"/>
    <property type="molecule type" value="Genomic_DNA"/>
</dbReference>
<dbReference type="InterPro" id="IPR001005">
    <property type="entry name" value="SANT/Myb"/>
</dbReference>
<dbReference type="PANTHER" id="PTHR12243">
    <property type="entry name" value="MADF DOMAIN TRANSCRIPTION FACTOR"/>
    <property type="match status" value="1"/>
</dbReference>
<keyword evidence="4" id="KW-1185">Reference proteome</keyword>
<evidence type="ECO:0000259" key="2">
    <source>
        <dbReference type="PROSITE" id="PS51029"/>
    </source>
</evidence>
<dbReference type="Gene3D" id="1.10.10.60">
    <property type="entry name" value="Homeodomain-like"/>
    <property type="match status" value="1"/>
</dbReference>
<dbReference type="AlphaFoldDB" id="A0AAV0WBL8"/>
<dbReference type="GO" id="GO:0005667">
    <property type="term" value="C:transcription regulator complex"/>
    <property type="evidence" value="ECO:0007669"/>
    <property type="project" value="TreeGrafter"/>
</dbReference>
<reference evidence="3 4" key="1">
    <citation type="submission" date="2023-01" db="EMBL/GenBank/DDBJ databases">
        <authorList>
            <person name="Whitehead M."/>
        </authorList>
    </citation>
    <scope>NUCLEOTIDE SEQUENCE [LARGE SCALE GENOMIC DNA]</scope>
</reference>
<protein>
    <recommendedName>
        <fullName evidence="5">MADF domain-containing protein</fullName>
    </recommendedName>
</protein>
<evidence type="ECO:0008006" key="5">
    <source>
        <dbReference type="Google" id="ProtNLM"/>
    </source>
</evidence>
<comment type="caution">
    <text evidence="3">The sequence shown here is derived from an EMBL/GenBank/DDBJ whole genome shotgun (WGS) entry which is preliminary data.</text>
</comment>